<dbReference type="InterPro" id="IPR050747">
    <property type="entry name" value="Mitochondrial_chaperone_BCS1"/>
</dbReference>
<organism evidence="1 2">
    <name type="scientific">Miscanthus lutarioriparius</name>
    <dbReference type="NCBI Taxonomy" id="422564"/>
    <lineage>
        <taxon>Eukaryota</taxon>
        <taxon>Viridiplantae</taxon>
        <taxon>Streptophyta</taxon>
        <taxon>Embryophyta</taxon>
        <taxon>Tracheophyta</taxon>
        <taxon>Spermatophyta</taxon>
        <taxon>Magnoliopsida</taxon>
        <taxon>Liliopsida</taxon>
        <taxon>Poales</taxon>
        <taxon>Poaceae</taxon>
        <taxon>PACMAD clade</taxon>
        <taxon>Panicoideae</taxon>
        <taxon>Andropogonodae</taxon>
        <taxon>Andropogoneae</taxon>
        <taxon>Saccharinae</taxon>
        <taxon>Miscanthus</taxon>
    </lineage>
</organism>
<evidence type="ECO:0000313" key="1">
    <source>
        <dbReference type="EMBL" id="CAD6343791.1"/>
    </source>
</evidence>
<proteinExistence type="predicted"/>
<dbReference type="OrthoDB" id="10251412at2759"/>
<dbReference type="PANTHER" id="PTHR23070">
    <property type="entry name" value="BCS1 AAA-TYPE ATPASE"/>
    <property type="match status" value="1"/>
</dbReference>
<sequence length="83" mass="9612">MANYLRFNLYDLELFEVHLNSTLQKLLIYMPNKSMLLVIEDIDYCFDDATTSTKAMKAPGLAEYLDMDTDYTSDSSDKNWAQP</sequence>
<dbReference type="EMBL" id="CAJGYO010000835">
    <property type="protein sequence ID" value="CAD6343791.1"/>
    <property type="molecule type" value="Genomic_DNA"/>
</dbReference>
<keyword evidence="2" id="KW-1185">Reference proteome</keyword>
<comment type="caution">
    <text evidence="1">The sequence shown here is derived from an EMBL/GenBank/DDBJ whole genome shotgun (WGS) entry which is preliminary data.</text>
</comment>
<protein>
    <submittedName>
        <fullName evidence="1">Uncharacterized protein</fullName>
    </submittedName>
</protein>
<gene>
    <name evidence="1" type="ORF">NCGR_LOCUS67889</name>
</gene>
<accession>A0A811SLL5</accession>
<dbReference type="Proteomes" id="UP000604825">
    <property type="component" value="Unassembled WGS sequence"/>
</dbReference>
<reference evidence="1" key="1">
    <citation type="submission" date="2020-10" db="EMBL/GenBank/DDBJ databases">
        <authorList>
            <person name="Han B."/>
            <person name="Lu T."/>
            <person name="Zhao Q."/>
            <person name="Huang X."/>
            <person name="Zhao Y."/>
        </authorList>
    </citation>
    <scope>NUCLEOTIDE SEQUENCE</scope>
</reference>
<name>A0A811SLL5_9POAL</name>
<evidence type="ECO:0000313" key="2">
    <source>
        <dbReference type="Proteomes" id="UP000604825"/>
    </source>
</evidence>
<dbReference type="AlphaFoldDB" id="A0A811SLL5"/>